<dbReference type="CDD" id="cd02440">
    <property type="entry name" value="AdoMet_MTases"/>
    <property type="match status" value="1"/>
</dbReference>
<accession>A0A418KG22</accession>
<dbReference type="Pfam" id="PF13649">
    <property type="entry name" value="Methyltransf_25"/>
    <property type="match status" value="1"/>
</dbReference>
<evidence type="ECO:0000256" key="1">
    <source>
        <dbReference type="ARBA" id="ARBA00022603"/>
    </source>
</evidence>
<keyword evidence="1 5" id="KW-0489">Methyltransferase</keyword>
<keyword evidence="6" id="KW-1185">Reference proteome</keyword>
<dbReference type="InterPro" id="IPR041698">
    <property type="entry name" value="Methyltransf_25"/>
</dbReference>
<keyword evidence="2 5" id="KW-0808">Transferase</keyword>
<dbReference type="GO" id="GO:0032259">
    <property type="term" value="P:methylation"/>
    <property type="evidence" value="ECO:0007669"/>
    <property type="project" value="UniProtKB-KW"/>
</dbReference>
<keyword evidence="3" id="KW-0949">S-adenosyl-L-methionine</keyword>
<evidence type="ECO:0000313" key="6">
    <source>
        <dbReference type="Proteomes" id="UP000284057"/>
    </source>
</evidence>
<evidence type="ECO:0000256" key="2">
    <source>
        <dbReference type="ARBA" id="ARBA00022679"/>
    </source>
</evidence>
<dbReference type="PANTHER" id="PTHR43464:SF19">
    <property type="entry name" value="UBIQUINONE BIOSYNTHESIS O-METHYLTRANSFERASE, MITOCHONDRIAL"/>
    <property type="match status" value="1"/>
</dbReference>
<dbReference type="Gene3D" id="3.40.50.150">
    <property type="entry name" value="Vaccinia Virus protein VP39"/>
    <property type="match status" value="1"/>
</dbReference>
<proteinExistence type="predicted"/>
<dbReference type="AlphaFoldDB" id="A0A418KG22"/>
<comment type="caution">
    <text evidence="5">The sequence shown here is derived from an EMBL/GenBank/DDBJ whole genome shotgun (WGS) entry which is preliminary data.</text>
</comment>
<dbReference type="PANTHER" id="PTHR43464">
    <property type="entry name" value="METHYLTRANSFERASE"/>
    <property type="match status" value="1"/>
</dbReference>
<evidence type="ECO:0000259" key="4">
    <source>
        <dbReference type="Pfam" id="PF13649"/>
    </source>
</evidence>
<dbReference type="RefSeq" id="WP_119663488.1">
    <property type="nucleotide sequence ID" value="NZ_QUAL01000440.1"/>
</dbReference>
<evidence type="ECO:0000256" key="3">
    <source>
        <dbReference type="ARBA" id="ARBA00022691"/>
    </source>
</evidence>
<protein>
    <submittedName>
        <fullName evidence="5">Class I SAM-dependent methyltransferase</fullName>
    </submittedName>
</protein>
<dbReference type="InterPro" id="IPR029063">
    <property type="entry name" value="SAM-dependent_MTases_sf"/>
</dbReference>
<name>A0A418KG22_9ACTN</name>
<gene>
    <name evidence="5" type="ORF">DY240_30900</name>
</gene>
<dbReference type="OrthoDB" id="9805171at2"/>
<dbReference type="Proteomes" id="UP000284057">
    <property type="component" value="Unassembled WGS sequence"/>
</dbReference>
<organism evidence="5 6">
    <name type="scientific">Jiangella rhizosphaerae</name>
    <dbReference type="NCBI Taxonomy" id="2293569"/>
    <lineage>
        <taxon>Bacteria</taxon>
        <taxon>Bacillati</taxon>
        <taxon>Actinomycetota</taxon>
        <taxon>Actinomycetes</taxon>
        <taxon>Jiangellales</taxon>
        <taxon>Jiangellaceae</taxon>
        <taxon>Jiangella</taxon>
    </lineage>
</organism>
<evidence type="ECO:0000313" key="5">
    <source>
        <dbReference type="EMBL" id="RIQ10918.1"/>
    </source>
</evidence>
<sequence length="216" mass="22746">MTEPAFLAAVSTSYDTVADTFAERFPPSRLGPLGHAMMRAFAEIVLAESKGPVVDVGCGPGGLTAELAGHGLDISGVDLSPRMVELARAAHPELRFSVGSMTALDLPDDGLGGLLAHFSTHHTPPEHLPAVFAEFQRVLAPGGHLLLGTHLGPDEHLRPAEAYGGHPVSYEWFLLPGERIAALIADAGLTVTARLDEPNPKGAGRSFAYFLARKDG</sequence>
<reference evidence="5 6" key="1">
    <citation type="submission" date="2018-09" db="EMBL/GenBank/DDBJ databases">
        <title>Isolation, diversity and antifungal activity of actinobacteria from wheat.</title>
        <authorList>
            <person name="Han C."/>
        </authorList>
    </citation>
    <scope>NUCLEOTIDE SEQUENCE [LARGE SCALE GENOMIC DNA]</scope>
    <source>
        <strain evidence="5 6">NEAU-YY265</strain>
    </source>
</reference>
<dbReference type="EMBL" id="QUAL01000440">
    <property type="protein sequence ID" value="RIQ10918.1"/>
    <property type="molecule type" value="Genomic_DNA"/>
</dbReference>
<feature type="domain" description="Methyltransferase" evidence="4">
    <location>
        <begin position="53"/>
        <end position="143"/>
    </location>
</feature>
<dbReference type="SUPFAM" id="SSF53335">
    <property type="entry name" value="S-adenosyl-L-methionine-dependent methyltransferases"/>
    <property type="match status" value="1"/>
</dbReference>
<dbReference type="GO" id="GO:0008168">
    <property type="term" value="F:methyltransferase activity"/>
    <property type="evidence" value="ECO:0007669"/>
    <property type="project" value="UniProtKB-KW"/>
</dbReference>